<evidence type="ECO:0000256" key="7">
    <source>
        <dbReference type="ARBA" id="ARBA00023285"/>
    </source>
</evidence>
<dbReference type="EMBL" id="CP118848">
    <property type="protein sequence ID" value="WHI59674.1"/>
    <property type="molecule type" value="Genomic_DNA"/>
</dbReference>
<evidence type="ECO:0000313" key="10">
    <source>
        <dbReference type="Proteomes" id="UP001223261"/>
    </source>
</evidence>
<dbReference type="NCBIfam" id="TIGR01910">
    <property type="entry name" value="DapE-ArgE"/>
    <property type="match status" value="1"/>
</dbReference>
<dbReference type="Pfam" id="PF01546">
    <property type="entry name" value="Peptidase_M20"/>
    <property type="match status" value="1"/>
</dbReference>
<dbReference type="InterPro" id="IPR050072">
    <property type="entry name" value="Peptidase_M20A"/>
</dbReference>
<evidence type="ECO:0000259" key="8">
    <source>
        <dbReference type="Pfam" id="PF07687"/>
    </source>
</evidence>
<name>A0AAX3W349_MAMLE</name>
<dbReference type="RefSeq" id="WP_147640797.1">
    <property type="nucleotide sequence ID" value="NZ_CABIVY010000006.1"/>
</dbReference>
<accession>A0AAX3W349</accession>
<dbReference type="InterPro" id="IPR011650">
    <property type="entry name" value="Peptidase_M20_dimer"/>
</dbReference>
<evidence type="ECO:0000256" key="2">
    <source>
        <dbReference type="ARBA" id="ARBA00001947"/>
    </source>
</evidence>
<dbReference type="AlphaFoldDB" id="A0AAX3W349"/>
<dbReference type="GO" id="GO:0046872">
    <property type="term" value="F:metal ion binding"/>
    <property type="evidence" value="ECO:0007669"/>
    <property type="project" value="UniProtKB-KW"/>
</dbReference>
<reference evidence="9" key="1">
    <citation type="journal article" date="2023" name="Antibiotics">
        <title>Prevalence and Molecular Characterization of Methicillin-Resistant Staphylococci (MRS) and Mammaliicocci (MRM) in Dromedary Camels from Algeria: First Detection of SCCmec-mecC Hybrid in Methicillin-Resistant Mammaliicoccus lentus.</title>
        <authorList>
            <person name="Belhout C."/>
            <person name="Boyen F."/>
            <person name="Vereecke N."/>
            <person name="Theuns S."/>
            <person name="Taibi N."/>
            <person name="Stegger M."/>
            <person name="de la Fe-Rodriguez P.Y."/>
            <person name="Bouayad L."/>
            <person name="Elgroud R."/>
            <person name="Butaye P."/>
        </authorList>
    </citation>
    <scope>NUCLEOTIDE SEQUENCE</scope>
    <source>
        <strain evidence="9">7048</strain>
    </source>
</reference>
<dbReference type="Gene3D" id="3.40.630.10">
    <property type="entry name" value="Zn peptidases"/>
    <property type="match status" value="2"/>
</dbReference>
<dbReference type="SUPFAM" id="SSF55031">
    <property type="entry name" value="Bacterial exopeptidase dimerisation domain"/>
    <property type="match status" value="1"/>
</dbReference>
<organism evidence="9 10">
    <name type="scientific">Mammaliicoccus lentus</name>
    <name type="common">Staphylococcus lentus</name>
    <dbReference type="NCBI Taxonomy" id="42858"/>
    <lineage>
        <taxon>Bacteria</taxon>
        <taxon>Bacillati</taxon>
        <taxon>Bacillota</taxon>
        <taxon>Bacilli</taxon>
        <taxon>Bacillales</taxon>
        <taxon>Staphylococcaceae</taxon>
        <taxon>Mammaliicoccus</taxon>
    </lineage>
</organism>
<evidence type="ECO:0000256" key="6">
    <source>
        <dbReference type="ARBA" id="ARBA00022833"/>
    </source>
</evidence>
<dbReference type="GO" id="GO:0008777">
    <property type="term" value="F:acetylornithine deacetylase activity"/>
    <property type="evidence" value="ECO:0007669"/>
    <property type="project" value="UniProtKB-EC"/>
</dbReference>
<dbReference type="Proteomes" id="UP001223261">
    <property type="component" value="Chromosome"/>
</dbReference>
<dbReference type="Gene3D" id="3.30.70.360">
    <property type="match status" value="1"/>
</dbReference>
<sequence length="411" mass="46010">MNQRHFDLIDMLIKFNTESPPARNTDPLQDDIEDLLKELNFEIERIPLYENDSVINAVLRGTNKDAPKLILNGHVDVAEVGDASEWLHPPFQLTKADEYLYGRGVSDMKGGFGTLLYVIEKLCKEDIQPKGDIIIQSVVGEEVGEAGTKTACEQIEAADLAIVLDTSNQIAQGQGGVITGWITVQSKETIHDGARQQMIHAGGGLFGASAIEKMSKIIQALQELEQHWSVMKQYPNMPSGTTTINPAVIEGGRHPAFIADQCRLWITVHYLPNENYQEVVEEIESYLNKVAEADIWLRDNPLQFEWGGSSMIEDKGEIFPSFTLPTEHPGLKMLAKAHEKVMESPLQQGISTTVTDGGWLNYFDIPTILYGPGELKEAHSVNEKIKIKDLENFSDVLYQFLKEWYSNPEKL</sequence>
<dbReference type="Pfam" id="PF07687">
    <property type="entry name" value="M20_dimer"/>
    <property type="match status" value="1"/>
</dbReference>
<dbReference type="InterPro" id="IPR010182">
    <property type="entry name" value="ArgE/DapE"/>
</dbReference>
<comment type="cofactor">
    <cofactor evidence="1">
        <name>Co(2+)</name>
        <dbReference type="ChEBI" id="CHEBI:48828"/>
    </cofactor>
</comment>
<dbReference type="InterPro" id="IPR002933">
    <property type="entry name" value="Peptidase_M20"/>
</dbReference>
<dbReference type="EC" id="3.5.1.16" evidence="9"/>
<comment type="cofactor">
    <cofactor evidence="2">
        <name>Zn(2+)</name>
        <dbReference type="ChEBI" id="CHEBI:29105"/>
    </cofactor>
</comment>
<comment type="similarity">
    <text evidence="3">Belongs to the peptidase M20A family.</text>
</comment>
<dbReference type="PANTHER" id="PTHR43808">
    <property type="entry name" value="ACETYLORNITHINE DEACETYLASE"/>
    <property type="match status" value="1"/>
</dbReference>
<evidence type="ECO:0000256" key="5">
    <source>
        <dbReference type="ARBA" id="ARBA00022801"/>
    </source>
</evidence>
<evidence type="ECO:0000256" key="1">
    <source>
        <dbReference type="ARBA" id="ARBA00001941"/>
    </source>
</evidence>
<keyword evidence="6" id="KW-0862">Zinc</keyword>
<dbReference type="NCBIfam" id="NF006370">
    <property type="entry name" value="PRK08596.1"/>
    <property type="match status" value="1"/>
</dbReference>
<dbReference type="SUPFAM" id="SSF53187">
    <property type="entry name" value="Zn-dependent exopeptidases"/>
    <property type="match status" value="1"/>
</dbReference>
<keyword evidence="4" id="KW-0479">Metal-binding</keyword>
<dbReference type="PANTHER" id="PTHR43808:SF24">
    <property type="entry name" value="N-FORMYL-4-AMINO-5-AMINOMETHYL-2-METHYLPYRIMIDINE DEFORMYLASE"/>
    <property type="match status" value="1"/>
</dbReference>
<dbReference type="InterPro" id="IPR036264">
    <property type="entry name" value="Bact_exopeptidase_dim_dom"/>
</dbReference>
<proteinExistence type="inferred from homology"/>
<keyword evidence="5 9" id="KW-0378">Hydrolase</keyword>
<evidence type="ECO:0000256" key="3">
    <source>
        <dbReference type="ARBA" id="ARBA00006247"/>
    </source>
</evidence>
<evidence type="ECO:0000313" key="9">
    <source>
        <dbReference type="EMBL" id="WHI59674.1"/>
    </source>
</evidence>
<keyword evidence="7" id="KW-0170">Cobalt</keyword>
<gene>
    <name evidence="9" type="ORF">PYH69_13310</name>
</gene>
<protein>
    <submittedName>
        <fullName evidence="9">Acetylornithine deacetylase</fullName>
        <ecNumber evidence="9">3.5.1.16</ecNumber>
    </submittedName>
</protein>
<evidence type="ECO:0000256" key="4">
    <source>
        <dbReference type="ARBA" id="ARBA00022723"/>
    </source>
</evidence>
<feature type="domain" description="Peptidase M20 dimerisation" evidence="8">
    <location>
        <begin position="194"/>
        <end position="293"/>
    </location>
</feature>